<accession>A0A845RS05</accession>
<organism evidence="2 3">
    <name type="scientific">Anaerotruncus colihominis</name>
    <dbReference type="NCBI Taxonomy" id="169435"/>
    <lineage>
        <taxon>Bacteria</taxon>
        <taxon>Bacillati</taxon>
        <taxon>Bacillota</taxon>
        <taxon>Clostridia</taxon>
        <taxon>Eubacteriales</taxon>
        <taxon>Oscillospiraceae</taxon>
        <taxon>Anaerotruncus</taxon>
    </lineage>
</organism>
<feature type="domain" description="DUF7768" evidence="1">
    <location>
        <begin position="3"/>
        <end position="98"/>
    </location>
</feature>
<dbReference type="InterPro" id="IPR056670">
    <property type="entry name" value="DUF7768"/>
</dbReference>
<dbReference type="SUPFAM" id="SSF52309">
    <property type="entry name" value="N-(deoxy)ribosyltransferase-like"/>
    <property type="match status" value="1"/>
</dbReference>
<name>A0A845RS05_9FIRM</name>
<proteinExistence type="predicted"/>
<dbReference type="Pfam" id="PF24963">
    <property type="entry name" value="DUF7768"/>
    <property type="match status" value="1"/>
</dbReference>
<evidence type="ECO:0000313" key="2">
    <source>
        <dbReference type="EMBL" id="NBI80402.1"/>
    </source>
</evidence>
<comment type="caution">
    <text evidence="2">The sequence shown here is derived from an EMBL/GenBank/DDBJ whole genome shotgun (WGS) entry which is preliminary data.</text>
</comment>
<dbReference type="OrthoDB" id="9807423at2"/>
<dbReference type="Gene3D" id="3.40.50.10400">
    <property type="entry name" value="Hypothetical protein PA1492"/>
    <property type="match status" value="1"/>
</dbReference>
<gene>
    <name evidence="2" type="ORF">D3Z39_16395</name>
</gene>
<dbReference type="EMBL" id="QXWZ01000053">
    <property type="protein sequence ID" value="NBI80402.1"/>
    <property type="molecule type" value="Genomic_DNA"/>
</dbReference>
<protein>
    <submittedName>
        <fullName evidence="2">DUF4406 domain-containing protein</fullName>
    </submittedName>
</protein>
<dbReference type="RefSeq" id="WP_160211075.1">
    <property type="nucleotide sequence ID" value="NZ_QXWZ01000053.1"/>
</dbReference>
<dbReference type="AlphaFoldDB" id="A0A845RS05"/>
<evidence type="ECO:0000259" key="1">
    <source>
        <dbReference type="Pfam" id="PF24963"/>
    </source>
</evidence>
<dbReference type="Proteomes" id="UP000446348">
    <property type="component" value="Unassembled WGS sequence"/>
</dbReference>
<evidence type="ECO:0000313" key="3">
    <source>
        <dbReference type="Proteomes" id="UP000446348"/>
    </source>
</evidence>
<reference evidence="2 3" key="1">
    <citation type="submission" date="2018-08" db="EMBL/GenBank/DDBJ databases">
        <title>Murine metabolic-syndrome-specific gut microbial biobank.</title>
        <authorList>
            <person name="Liu C."/>
        </authorList>
    </citation>
    <scope>NUCLEOTIDE SEQUENCE [LARGE SCALE GENOMIC DNA]</scope>
    <source>
        <strain evidence="2 3">X69</strain>
    </source>
</reference>
<sequence length="121" mass="13214">MNQLVYIASPLSGDVAHNLDFARQACRYAIAQGVTPFAPHLLYPQMLNDNDPAERQLGLEMGNQMLELCDALWLCGDRVSPGMEGERKLAEELGIPVCRISTQEILSVSFSPTEGMGMAMG</sequence>